<protein>
    <recommendedName>
        <fullName evidence="5">Hemolysin XhlA</fullName>
    </recommendedName>
</protein>
<keyword evidence="2" id="KW-0812">Transmembrane</keyword>
<organism evidence="3 4">
    <name type="scientific">Photorhabdus luminescens subsp. mexicana</name>
    <dbReference type="NCBI Taxonomy" id="2100167"/>
    <lineage>
        <taxon>Bacteria</taxon>
        <taxon>Pseudomonadati</taxon>
        <taxon>Pseudomonadota</taxon>
        <taxon>Gammaproteobacteria</taxon>
        <taxon>Enterobacterales</taxon>
        <taxon>Morganellaceae</taxon>
        <taxon>Photorhabdus</taxon>
    </lineage>
</organism>
<feature type="coiled-coil region" evidence="1">
    <location>
        <begin position="5"/>
        <end position="32"/>
    </location>
</feature>
<dbReference type="Proteomes" id="UP000295550">
    <property type="component" value="Unassembled WGS sequence"/>
</dbReference>
<evidence type="ECO:0000313" key="3">
    <source>
        <dbReference type="EMBL" id="TDB48155.1"/>
    </source>
</evidence>
<reference evidence="3 4" key="1">
    <citation type="journal article" date="2019" name="Int. J. Syst. Evol. Microbiol.">
        <title>Photorhabdus khanii subsp. guanajuatensis subsp. nov., isolated from Heterorhabditis atacamensis, and Photorhabdus luminescens subsp. mexicana subsp. nov., isolated from Heterorhabditis mexicana entomopathogenic nematodes.</title>
        <authorList>
            <person name="Machado R.A.R."/>
            <person name="Bruno P."/>
            <person name="Arce C.C.M."/>
            <person name="Liechti N."/>
            <person name="Kohler A."/>
            <person name="Bernal J."/>
            <person name="Bruggmann R."/>
            <person name="Turlings T.C.J."/>
        </authorList>
    </citation>
    <scope>NUCLEOTIDE SEQUENCE [LARGE SCALE GENOMIC DNA]</scope>
    <source>
        <strain evidence="3 4">MEX47-22</strain>
    </source>
</reference>
<gene>
    <name evidence="3" type="ORF">C5468_16940</name>
</gene>
<evidence type="ECO:0008006" key="5">
    <source>
        <dbReference type="Google" id="ProtNLM"/>
    </source>
</evidence>
<name>A0A4V2X5H5_PHOLU</name>
<proteinExistence type="predicted"/>
<evidence type="ECO:0000313" key="4">
    <source>
        <dbReference type="Proteomes" id="UP000295550"/>
    </source>
</evidence>
<evidence type="ECO:0000256" key="1">
    <source>
        <dbReference type="SAM" id="Coils"/>
    </source>
</evidence>
<comment type="caution">
    <text evidence="3">The sequence shown here is derived from an EMBL/GenBank/DDBJ whole genome shotgun (WGS) entry which is preliminary data.</text>
</comment>
<dbReference type="Gene3D" id="1.20.5.190">
    <property type="match status" value="1"/>
</dbReference>
<keyword evidence="1" id="KW-0175">Coiled coil</keyword>
<feature type="transmembrane region" description="Helical" evidence="2">
    <location>
        <begin position="37"/>
        <end position="56"/>
    </location>
</feature>
<dbReference type="EMBL" id="PUJX01000018">
    <property type="protein sequence ID" value="TDB48155.1"/>
    <property type="molecule type" value="Genomic_DNA"/>
</dbReference>
<keyword evidence="2" id="KW-0472">Membrane</keyword>
<dbReference type="AlphaFoldDB" id="A0A4V2X5H5"/>
<accession>A0A4V2X5H5</accession>
<evidence type="ECO:0000256" key="2">
    <source>
        <dbReference type="SAM" id="Phobius"/>
    </source>
</evidence>
<sequence length="62" mass="6978">MESRVAKLESDVEHIKKSIDEVKADVREIKRDARLDFRLLFGAIIAVALGLAGLMAKGFHWI</sequence>
<keyword evidence="2" id="KW-1133">Transmembrane helix</keyword>